<evidence type="ECO:0000256" key="5">
    <source>
        <dbReference type="ARBA" id="ARBA00023139"/>
    </source>
</evidence>
<evidence type="ECO:0000256" key="7">
    <source>
        <dbReference type="SAM" id="Phobius"/>
    </source>
</evidence>
<dbReference type="InterPro" id="IPR012556">
    <property type="entry name" value="Entericidin"/>
</dbReference>
<evidence type="ECO:0000256" key="2">
    <source>
        <dbReference type="ARBA" id="ARBA00022475"/>
    </source>
</evidence>
<dbReference type="KEGG" id="hsr:HSBAA_03810"/>
<keyword evidence="7" id="KW-1133">Transmembrane helix</keyword>
<gene>
    <name evidence="8" type="ORF">HSBAA_03810</name>
</gene>
<proteinExistence type="inferred from homology"/>
<reference evidence="8 9" key="1">
    <citation type="journal article" date="2019" name="Microbiol. Resour. Announc.">
        <title>Complete Genome Sequence of Halomonas sulfidaeris Strain Esulfide1 Isolated from a Metal Sulfide Rock at a Depth of 2,200 Meters, Obtained Using Nanopore Sequencing.</title>
        <authorList>
            <person name="Saito M."/>
            <person name="Nishigata A."/>
            <person name="Galipon J."/>
            <person name="Arakawa K."/>
        </authorList>
    </citation>
    <scope>NUCLEOTIDE SEQUENCE [LARGE SCALE GENOMIC DNA]</scope>
    <source>
        <strain evidence="8 9">ATCC BAA-803</strain>
    </source>
</reference>
<keyword evidence="5" id="KW-0564">Palmitate</keyword>
<evidence type="ECO:0000256" key="3">
    <source>
        <dbReference type="ARBA" id="ARBA00022729"/>
    </source>
</evidence>
<dbReference type="Proteomes" id="UP000320231">
    <property type="component" value="Chromosome"/>
</dbReference>
<keyword evidence="6" id="KW-0449">Lipoprotein</keyword>
<organism evidence="8 9">
    <name type="scientific">Vreelandella sulfidaeris</name>
    <dbReference type="NCBI Taxonomy" id="115553"/>
    <lineage>
        <taxon>Bacteria</taxon>
        <taxon>Pseudomonadati</taxon>
        <taxon>Pseudomonadota</taxon>
        <taxon>Gammaproteobacteria</taxon>
        <taxon>Oceanospirillales</taxon>
        <taxon>Halomonadaceae</taxon>
        <taxon>Vreelandella</taxon>
    </lineage>
</organism>
<feature type="transmembrane region" description="Helical" evidence="7">
    <location>
        <begin position="44"/>
        <end position="62"/>
    </location>
</feature>
<evidence type="ECO:0000313" key="9">
    <source>
        <dbReference type="Proteomes" id="UP000320231"/>
    </source>
</evidence>
<dbReference type="GO" id="GO:0016020">
    <property type="term" value="C:membrane"/>
    <property type="evidence" value="ECO:0007669"/>
    <property type="project" value="InterPro"/>
</dbReference>
<keyword evidence="2" id="KW-1003">Cell membrane</keyword>
<evidence type="ECO:0000256" key="4">
    <source>
        <dbReference type="ARBA" id="ARBA00023136"/>
    </source>
</evidence>
<keyword evidence="7" id="KW-0812">Transmembrane</keyword>
<comment type="similarity">
    <text evidence="1">Belongs to the EcnA/EcnB lipoprotein family.</text>
</comment>
<evidence type="ECO:0000256" key="6">
    <source>
        <dbReference type="ARBA" id="ARBA00023288"/>
    </source>
</evidence>
<evidence type="ECO:0008006" key="10">
    <source>
        <dbReference type="Google" id="ProtNLM"/>
    </source>
</evidence>
<dbReference type="AlphaFoldDB" id="A0A455U089"/>
<dbReference type="GO" id="GO:0009636">
    <property type="term" value="P:response to toxic substance"/>
    <property type="evidence" value="ECO:0007669"/>
    <property type="project" value="InterPro"/>
</dbReference>
<accession>A0A455U089</accession>
<evidence type="ECO:0000256" key="1">
    <source>
        <dbReference type="ARBA" id="ARBA00010296"/>
    </source>
</evidence>
<dbReference type="EMBL" id="AP019514">
    <property type="protein sequence ID" value="BBI59075.1"/>
    <property type="molecule type" value="Genomic_DNA"/>
</dbReference>
<evidence type="ECO:0000313" key="8">
    <source>
        <dbReference type="EMBL" id="BBI59075.1"/>
    </source>
</evidence>
<dbReference type="Pfam" id="PF08085">
    <property type="entry name" value="Entericidin"/>
    <property type="match status" value="1"/>
</dbReference>
<name>A0A455U089_9GAMM</name>
<protein>
    <recommendedName>
        <fullName evidence="10">Entericidin EcnAB</fullName>
    </recommendedName>
</protein>
<keyword evidence="3" id="KW-0732">Signal</keyword>
<keyword evidence="4 7" id="KW-0472">Membrane</keyword>
<sequence length="87" mass="9623">MAYKTVALCLDSDYFCFLAATFRANPRYRKYCDQSFYPKSEESIMKRAIALGILLITTLLVVSGCNTIRGAGEDIEQGGEAIQRSAS</sequence>